<sequence length="68" mass="8200">MLQRIQCWDHWKEVGRVAQKEYGVSEEDYQRLLPEYQKFLALIANYRVGMLSKDIDRLWHAHILRASP</sequence>
<evidence type="ECO:0000313" key="2">
    <source>
        <dbReference type="Proteomes" id="UP000290365"/>
    </source>
</evidence>
<dbReference type="KEGG" id="kbs:EPA93_10180"/>
<name>A0A4P6JM92_KTERU</name>
<dbReference type="Proteomes" id="UP000290365">
    <property type="component" value="Chromosome"/>
</dbReference>
<dbReference type="AlphaFoldDB" id="A0A4P6JM92"/>
<gene>
    <name evidence="1" type="ORF">EPA93_10180</name>
</gene>
<organism evidence="1 2">
    <name type="scientific">Ktedonosporobacter rubrisoli</name>
    <dbReference type="NCBI Taxonomy" id="2509675"/>
    <lineage>
        <taxon>Bacteria</taxon>
        <taxon>Bacillati</taxon>
        <taxon>Chloroflexota</taxon>
        <taxon>Ktedonobacteria</taxon>
        <taxon>Ktedonobacterales</taxon>
        <taxon>Ktedonosporobacteraceae</taxon>
        <taxon>Ktedonosporobacter</taxon>
    </lineage>
</organism>
<evidence type="ECO:0000313" key="1">
    <source>
        <dbReference type="EMBL" id="QBD76355.1"/>
    </source>
</evidence>
<dbReference type="RefSeq" id="WP_129887061.1">
    <property type="nucleotide sequence ID" value="NZ_CP035758.1"/>
</dbReference>
<proteinExistence type="predicted"/>
<dbReference type="OrthoDB" id="5328543at2"/>
<keyword evidence="2" id="KW-1185">Reference proteome</keyword>
<protein>
    <submittedName>
        <fullName evidence="1">Uncharacterized protein</fullName>
    </submittedName>
</protein>
<dbReference type="EMBL" id="CP035758">
    <property type="protein sequence ID" value="QBD76355.1"/>
    <property type="molecule type" value="Genomic_DNA"/>
</dbReference>
<accession>A0A4P6JM92</accession>
<reference evidence="1 2" key="1">
    <citation type="submission" date="2019-01" db="EMBL/GenBank/DDBJ databases">
        <title>Ktedonosporobacter rubrisoli SCAWS-G2.</title>
        <authorList>
            <person name="Huang Y."/>
            <person name="Yan B."/>
        </authorList>
    </citation>
    <scope>NUCLEOTIDE SEQUENCE [LARGE SCALE GENOMIC DNA]</scope>
    <source>
        <strain evidence="1 2">SCAWS-G2</strain>
    </source>
</reference>